<dbReference type="Pfam" id="PF11276">
    <property type="entry name" value="DUF3078"/>
    <property type="match status" value="1"/>
</dbReference>
<dbReference type="AlphaFoldDB" id="A0A4Q9H8X9"/>
<feature type="chain" id="PRO_5020581404" evidence="1">
    <location>
        <begin position="22"/>
        <end position="341"/>
    </location>
</feature>
<keyword evidence="3" id="KW-1185">Reference proteome</keyword>
<evidence type="ECO:0000313" key="3">
    <source>
        <dbReference type="Proteomes" id="UP000291819"/>
    </source>
</evidence>
<name>A0A4Q9H8X9_9SPHI</name>
<dbReference type="RefSeq" id="WP_131031641.1">
    <property type="nucleotide sequence ID" value="NZ_SIXF01000024.1"/>
</dbReference>
<accession>A0A4Q9H8X9</accession>
<protein>
    <submittedName>
        <fullName evidence="2">DUF3078 domain-containing protein</fullName>
    </submittedName>
</protein>
<feature type="signal peptide" evidence="1">
    <location>
        <begin position="1"/>
        <end position="21"/>
    </location>
</feature>
<sequence length="341" mass="38765">MKNCLAAIILILSFCSTKLYAQEIDTIPINTKDLNIKLKRSPLPSRQGPLNFEPVKIKPLVVNAKINYWKTRTNIGINVNQAQFSNNWKGGGTNSVAVGGLLNWKAEYNKNSYSYISELVLQYGKIKNKDQLQKKTNDRIFWDNKASFQLSKSWFFFGSLSFESQFDNGYSYKITNGVEESTLISKFMGPGYLTESIGFEYKPVKYFSTRIGTGTARQTFVLDEKLFLDPVDNTKPPKASVYGVEYGKKVRNELAFQIVSAFDKDIFTNTNLKARYQMFIPYKDFKASKIDHRLDVALTAKINRFMNTSLTGVLLFDDDTGTNKIQANQILALGFGFTFPR</sequence>
<dbReference type="Proteomes" id="UP000291819">
    <property type="component" value="Unassembled WGS sequence"/>
</dbReference>
<organism evidence="2 3">
    <name type="scientific">Pedobacter kyonggii</name>
    <dbReference type="NCBI Taxonomy" id="1926871"/>
    <lineage>
        <taxon>Bacteria</taxon>
        <taxon>Pseudomonadati</taxon>
        <taxon>Bacteroidota</taxon>
        <taxon>Sphingobacteriia</taxon>
        <taxon>Sphingobacteriales</taxon>
        <taxon>Sphingobacteriaceae</taxon>
        <taxon>Pedobacter</taxon>
    </lineage>
</organism>
<evidence type="ECO:0000313" key="2">
    <source>
        <dbReference type="EMBL" id="TBO40377.1"/>
    </source>
</evidence>
<comment type="caution">
    <text evidence="2">The sequence shown here is derived from an EMBL/GenBank/DDBJ whole genome shotgun (WGS) entry which is preliminary data.</text>
</comment>
<keyword evidence="1" id="KW-0732">Signal</keyword>
<gene>
    <name evidence="2" type="ORF">EYS08_19245</name>
</gene>
<reference evidence="2 3" key="1">
    <citation type="submission" date="2019-02" db="EMBL/GenBank/DDBJ databases">
        <title>Pedobacter kyonggii whole genome sequence analysis.</title>
        <authorList>
            <person name="Dahal R.H."/>
        </authorList>
    </citation>
    <scope>NUCLEOTIDE SEQUENCE [LARGE SCALE GENOMIC DNA]</scope>
    <source>
        <strain evidence="2 3">K-4-11-1</strain>
    </source>
</reference>
<dbReference type="InterPro" id="IPR021428">
    <property type="entry name" value="DUF3078"/>
</dbReference>
<proteinExistence type="predicted"/>
<dbReference type="OrthoDB" id="1495718at2"/>
<dbReference type="EMBL" id="SIXF01000024">
    <property type="protein sequence ID" value="TBO40377.1"/>
    <property type="molecule type" value="Genomic_DNA"/>
</dbReference>
<evidence type="ECO:0000256" key="1">
    <source>
        <dbReference type="SAM" id="SignalP"/>
    </source>
</evidence>